<organism evidence="6 7">
    <name type="scientific">Kryptolebias marmoratus</name>
    <name type="common">Mangrove killifish</name>
    <name type="synonym">Rivulus marmoratus</name>
    <dbReference type="NCBI Taxonomy" id="37003"/>
    <lineage>
        <taxon>Eukaryota</taxon>
        <taxon>Metazoa</taxon>
        <taxon>Chordata</taxon>
        <taxon>Craniata</taxon>
        <taxon>Vertebrata</taxon>
        <taxon>Euteleostomi</taxon>
        <taxon>Actinopterygii</taxon>
        <taxon>Neopterygii</taxon>
        <taxon>Teleostei</taxon>
        <taxon>Neoteleostei</taxon>
        <taxon>Acanthomorphata</taxon>
        <taxon>Ovalentaria</taxon>
        <taxon>Atherinomorphae</taxon>
        <taxon>Cyprinodontiformes</taxon>
        <taxon>Rivulidae</taxon>
        <taxon>Kryptolebias</taxon>
    </lineage>
</organism>
<sequence length="296" mass="33610">MAIKKASPSSTIIRMVLLGKAGSGKSSTANTILGRKILDLKVSGASVSQHCRRASGEFCGRQLLLLDTPGVLDSHQTPQEVQRELRRSLSLLFPGPHVFLIVVQIGRFSPDEKEAVRQIKGAMGSQGLGYSVVVFTHGDRLEEGTSVKRCLIDQCRDLAELVAGCGGRYCVFNNQNLKNREQVSELFTLVEAVMRDTGESCYTSKMLQRAEEDLALQLQQETEKAELLKRKQEQTLKEWYKKELEMVQWQSKKELEELKVKQDLEKEREEKLARDREETLRREKLSESNNWMSNTH</sequence>
<dbReference type="InterPro" id="IPR006703">
    <property type="entry name" value="G_AIG1"/>
</dbReference>
<dbReference type="OMA" id="QANEESC"/>
<keyword evidence="7" id="KW-1185">Reference proteome</keyword>
<evidence type="ECO:0000313" key="6">
    <source>
        <dbReference type="Ensembl" id="ENSKMAP00000000065.1"/>
    </source>
</evidence>
<proteinExistence type="inferred from homology"/>
<reference evidence="6" key="1">
    <citation type="submission" date="2025-08" db="UniProtKB">
        <authorList>
            <consortium name="Ensembl"/>
        </authorList>
    </citation>
    <scope>IDENTIFICATION</scope>
</reference>
<dbReference type="SUPFAM" id="SSF52540">
    <property type="entry name" value="P-loop containing nucleoside triphosphate hydrolases"/>
    <property type="match status" value="1"/>
</dbReference>
<dbReference type="Proteomes" id="UP000264800">
    <property type="component" value="Unplaced"/>
</dbReference>
<dbReference type="Gene3D" id="3.40.50.300">
    <property type="entry name" value="P-loop containing nucleotide triphosphate hydrolases"/>
    <property type="match status" value="1"/>
</dbReference>
<protein>
    <recommendedName>
        <fullName evidence="5">AIG1-type G domain-containing protein</fullName>
    </recommendedName>
</protein>
<feature type="compositionally biased region" description="Basic and acidic residues" evidence="4">
    <location>
        <begin position="265"/>
        <end position="286"/>
    </location>
</feature>
<dbReference type="GeneTree" id="ENSGT01140000282522"/>
<feature type="compositionally biased region" description="Polar residues" evidence="4">
    <location>
        <begin position="287"/>
        <end position="296"/>
    </location>
</feature>
<feature type="region of interest" description="Disordered" evidence="4">
    <location>
        <begin position="265"/>
        <end position="296"/>
    </location>
</feature>
<reference evidence="6" key="2">
    <citation type="submission" date="2025-09" db="UniProtKB">
        <authorList>
            <consortium name="Ensembl"/>
        </authorList>
    </citation>
    <scope>IDENTIFICATION</scope>
</reference>
<dbReference type="InterPro" id="IPR045058">
    <property type="entry name" value="GIMA/IAN/Toc"/>
</dbReference>
<dbReference type="PANTHER" id="PTHR10903:SF188">
    <property type="entry name" value="GTPASE IMAP FAMILY MEMBER 2-LIKE-RELATED"/>
    <property type="match status" value="1"/>
</dbReference>
<accession>A0A3Q2ZBW9</accession>
<evidence type="ECO:0000256" key="4">
    <source>
        <dbReference type="SAM" id="MobiDB-lite"/>
    </source>
</evidence>
<evidence type="ECO:0000259" key="5">
    <source>
        <dbReference type="PROSITE" id="PS51720"/>
    </source>
</evidence>
<dbReference type="Pfam" id="PF04548">
    <property type="entry name" value="AIG1"/>
    <property type="match status" value="1"/>
</dbReference>
<evidence type="ECO:0000256" key="2">
    <source>
        <dbReference type="ARBA" id="ARBA00022741"/>
    </source>
</evidence>
<dbReference type="Ensembl" id="ENSKMAT00000000089.1">
    <property type="protein sequence ID" value="ENSKMAP00000000065.1"/>
    <property type="gene ID" value="ENSKMAG00000000074.1"/>
</dbReference>
<keyword evidence="2" id="KW-0547">Nucleotide-binding</keyword>
<evidence type="ECO:0000256" key="1">
    <source>
        <dbReference type="ARBA" id="ARBA00008535"/>
    </source>
</evidence>
<name>A0A3Q2ZBW9_KRYMA</name>
<dbReference type="CDD" id="cd01852">
    <property type="entry name" value="AIG1"/>
    <property type="match status" value="1"/>
</dbReference>
<dbReference type="AlphaFoldDB" id="A0A3Q2ZBW9"/>
<dbReference type="InterPro" id="IPR027417">
    <property type="entry name" value="P-loop_NTPase"/>
</dbReference>
<dbReference type="GO" id="GO:0005525">
    <property type="term" value="F:GTP binding"/>
    <property type="evidence" value="ECO:0007669"/>
    <property type="project" value="UniProtKB-KW"/>
</dbReference>
<dbReference type="PROSITE" id="PS51720">
    <property type="entry name" value="G_AIG1"/>
    <property type="match status" value="1"/>
</dbReference>
<evidence type="ECO:0000313" key="7">
    <source>
        <dbReference type="Proteomes" id="UP000264800"/>
    </source>
</evidence>
<feature type="domain" description="AIG1-type G" evidence="5">
    <location>
        <begin position="10"/>
        <end position="211"/>
    </location>
</feature>
<evidence type="ECO:0000256" key="3">
    <source>
        <dbReference type="ARBA" id="ARBA00023134"/>
    </source>
</evidence>
<comment type="similarity">
    <text evidence="1">Belongs to the TRAFAC class TrmE-Era-EngA-EngB-Septin-like GTPase superfamily. AIG1/Toc34/Toc159-like paraseptin GTPase family. IAN subfamily.</text>
</comment>
<dbReference type="FunFam" id="3.40.50.300:FF:000366">
    <property type="entry name" value="GTPase, IMAP family member 2"/>
    <property type="match status" value="1"/>
</dbReference>
<dbReference type="PANTHER" id="PTHR10903">
    <property type="entry name" value="GTPASE, IMAP FAMILY MEMBER-RELATED"/>
    <property type="match status" value="1"/>
</dbReference>
<keyword evidence="3" id="KW-0342">GTP-binding</keyword>